<dbReference type="EMBL" id="FQZQ01000026">
    <property type="protein sequence ID" value="SHK35501.1"/>
    <property type="molecule type" value="Genomic_DNA"/>
</dbReference>
<dbReference type="CDD" id="cd02209">
    <property type="entry name" value="cupin_XRE_C"/>
    <property type="match status" value="1"/>
</dbReference>
<dbReference type="OrthoDB" id="189170at2"/>
<keyword evidence="4" id="KW-1185">Reference proteome</keyword>
<dbReference type="PANTHER" id="PTHR46797">
    <property type="entry name" value="HTH-TYPE TRANSCRIPTIONAL REGULATOR"/>
    <property type="match status" value="1"/>
</dbReference>
<organism evidence="3 4">
    <name type="scientific">Shimia gijangensis</name>
    <dbReference type="NCBI Taxonomy" id="1470563"/>
    <lineage>
        <taxon>Bacteria</taxon>
        <taxon>Pseudomonadati</taxon>
        <taxon>Pseudomonadota</taxon>
        <taxon>Alphaproteobacteria</taxon>
        <taxon>Rhodobacterales</taxon>
        <taxon>Roseobacteraceae</taxon>
    </lineage>
</organism>
<dbReference type="RefSeq" id="WP_073256086.1">
    <property type="nucleotide sequence ID" value="NZ_FQZQ01000026.1"/>
</dbReference>
<dbReference type="PANTHER" id="PTHR46797:SF1">
    <property type="entry name" value="METHYLPHOSPHONATE SYNTHASE"/>
    <property type="match status" value="1"/>
</dbReference>
<dbReference type="InterPro" id="IPR050807">
    <property type="entry name" value="TransReg_Diox_bact_type"/>
</dbReference>
<dbReference type="GO" id="GO:0005829">
    <property type="term" value="C:cytosol"/>
    <property type="evidence" value="ECO:0007669"/>
    <property type="project" value="TreeGrafter"/>
</dbReference>
<dbReference type="Pfam" id="PF01381">
    <property type="entry name" value="HTH_3"/>
    <property type="match status" value="1"/>
</dbReference>
<name>A0A1M6RSM5_9RHOB</name>
<dbReference type="SUPFAM" id="SSF51182">
    <property type="entry name" value="RmlC-like cupins"/>
    <property type="match status" value="1"/>
</dbReference>
<dbReference type="InterPro" id="IPR014710">
    <property type="entry name" value="RmlC-like_jellyroll"/>
</dbReference>
<dbReference type="CDD" id="cd00093">
    <property type="entry name" value="HTH_XRE"/>
    <property type="match status" value="1"/>
</dbReference>
<reference evidence="4" key="1">
    <citation type="submission" date="2016-11" db="EMBL/GenBank/DDBJ databases">
        <authorList>
            <person name="Varghese N."/>
            <person name="Submissions S."/>
        </authorList>
    </citation>
    <scope>NUCLEOTIDE SEQUENCE [LARGE SCALE GENOMIC DNA]</scope>
    <source>
        <strain evidence="4">DSM 100564</strain>
    </source>
</reference>
<sequence>MNTDTQILDLLPARLKEARREQGLSLDAVAKLSGVSRSMVSQIERGESSPTIATLWNLTRALQVDFAGLLEEGSTEDRIETIRDAQVPSIDNMGQGCRIRILSPPEEAGKHEVYDLRFAEGGMLNSQPHTRGTQEQLTVVEGQISVTSGNAHDTLSTGDTARYASDVTHCIQAVNGPARAFLIVQND</sequence>
<gene>
    <name evidence="3" type="ORF">SAMN05444000_12637</name>
</gene>
<feature type="domain" description="HTH cro/C1-type" evidence="2">
    <location>
        <begin position="15"/>
        <end position="69"/>
    </location>
</feature>
<evidence type="ECO:0000313" key="3">
    <source>
        <dbReference type="EMBL" id="SHK35501.1"/>
    </source>
</evidence>
<dbReference type="STRING" id="1470563.SAMN05444000_12637"/>
<keyword evidence="1" id="KW-0238">DNA-binding</keyword>
<evidence type="ECO:0000313" key="4">
    <source>
        <dbReference type="Proteomes" id="UP000183982"/>
    </source>
</evidence>
<dbReference type="InterPro" id="IPR011051">
    <property type="entry name" value="RmlC_Cupin_sf"/>
</dbReference>
<dbReference type="SUPFAM" id="SSF47413">
    <property type="entry name" value="lambda repressor-like DNA-binding domains"/>
    <property type="match status" value="1"/>
</dbReference>
<dbReference type="InterPro" id="IPR010982">
    <property type="entry name" value="Lambda_DNA-bd_dom_sf"/>
</dbReference>
<evidence type="ECO:0000256" key="1">
    <source>
        <dbReference type="ARBA" id="ARBA00023125"/>
    </source>
</evidence>
<dbReference type="SMART" id="SM00530">
    <property type="entry name" value="HTH_XRE"/>
    <property type="match status" value="1"/>
</dbReference>
<dbReference type="AlphaFoldDB" id="A0A1M6RSM5"/>
<dbReference type="GO" id="GO:0003677">
    <property type="term" value="F:DNA binding"/>
    <property type="evidence" value="ECO:0007669"/>
    <property type="project" value="UniProtKB-KW"/>
</dbReference>
<dbReference type="Gene3D" id="2.60.120.10">
    <property type="entry name" value="Jelly Rolls"/>
    <property type="match status" value="1"/>
</dbReference>
<accession>A0A1M6RSM5</accession>
<dbReference type="GO" id="GO:0003700">
    <property type="term" value="F:DNA-binding transcription factor activity"/>
    <property type="evidence" value="ECO:0007669"/>
    <property type="project" value="TreeGrafter"/>
</dbReference>
<dbReference type="InterPro" id="IPR001387">
    <property type="entry name" value="Cro/C1-type_HTH"/>
</dbReference>
<protein>
    <submittedName>
        <fullName evidence="3">Transcriptional regulator, XRE family with cupin sensor</fullName>
    </submittedName>
</protein>
<dbReference type="Proteomes" id="UP000183982">
    <property type="component" value="Unassembled WGS sequence"/>
</dbReference>
<proteinExistence type="predicted"/>
<dbReference type="PROSITE" id="PS50943">
    <property type="entry name" value="HTH_CROC1"/>
    <property type="match status" value="1"/>
</dbReference>
<dbReference type="Gene3D" id="1.10.260.40">
    <property type="entry name" value="lambda repressor-like DNA-binding domains"/>
    <property type="match status" value="1"/>
</dbReference>
<evidence type="ECO:0000259" key="2">
    <source>
        <dbReference type="PROSITE" id="PS50943"/>
    </source>
</evidence>